<evidence type="ECO:0008006" key="4">
    <source>
        <dbReference type="Google" id="ProtNLM"/>
    </source>
</evidence>
<dbReference type="Proteomes" id="UP000799536">
    <property type="component" value="Unassembled WGS sequence"/>
</dbReference>
<dbReference type="EMBL" id="ML994138">
    <property type="protein sequence ID" value="KAF2198509.1"/>
    <property type="molecule type" value="Genomic_DNA"/>
</dbReference>
<dbReference type="OrthoDB" id="1193027at2759"/>
<evidence type="ECO:0000313" key="3">
    <source>
        <dbReference type="Proteomes" id="UP000799536"/>
    </source>
</evidence>
<gene>
    <name evidence="2" type="ORF">GQ43DRAFT_154936</name>
</gene>
<protein>
    <recommendedName>
        <fullName evidence="4">Chitin-binding type-4 domain-containing protein</fullName>
    </recommendedName>
</protein>
<sequence>MIPYAMARISILPLVVFVFLSHLQTTNAANNVILKNHCPYDFYYWVVGLNYTGFSNDEEHLTVPAGSTYSHAMVVPVSGGISLKISSRPTYQQAPQPVLQIEYHLGTNDGLVYYDLSAVDCNFFSGPEDKQRCAFAHDGGMALYPSPNLGCPKVSCSLDSCEDTYHEHGTWLGEPSFHCDAGVDIIFEACKSTIDEPAPEPSSAVAPWPAHAIPSTQASWPTPVYTSVEPLWFPPEPSSAPASSSAQPSWPRPGYPAVPFSWKRDSPPWPPQSTWSATSAPYSSPFFDRIRVQTTFLTHAADIYGYTKGITPSSVSEAFPSVTEKVQWPEAMGDVGRIKMLFHPFPGGQWVAERGGLGWN</sequence>
<comment type="caution">
    <text evidence="2">The sequence shown here is derived from an EMBL/GenBank/DDBJ whole genome shotgun (WGS) entry which is preliminary data.</text>
</comment>
<keyword evidence="3" id="KW-1185">Reference proteome</keyword>
<accession>A0A9P4JHS4</accession>
<dbReference type="InterPro" id="IPR006771">
    <property type="entry name" value="CetA-like"/>
</dbReference>
<keyword evidence="1" id="KW-0732">Signal</keyword>
<reference evidence="2" key="1">
    <citation type="journal article" date="2020" name="Stud. Mycol.">
        <title>101 Dothideomycetes genomes: a test case for predicting lifestyles and emergence of pathogens.</title>
        <authorList>
            <person name="Haridas S."/>
            <person name="Albert R."/>
            <person name="Binder M."/>
            <person name="Bloem J."/>
            <person name="Labutti K."/>
            <person name="Salamov A."/>
            <person name="Andreopoulos B."/>
            <person name="Baker S."/>
            <person name="Barry K."/>
            <person name="Bills G."/>
            <person name="Bluhm B."/>
            <person name="Cannon C."/>
            <person name="Castanera R."/>
            <person name="Culley D."/>
            <person name="Daum C."/>
            <person name="Ezra D."/>
            <person name="Gonzalez J."/>
            <person name="Henrissat B."/>
            <person name="Kuo A."/>
            <person name="Liang C."/>
            <person name="Lipzen A."/>
            <person name="Lutzoni F."/>
            <person name="Magnuson J."/>
            <person name="Mondo S."/>
            <person name="Nolan M."/>
            <person name="Ohm R."/>
            <person name="Pangilinan J."/>
            <person name="Park H.-J."/>
            <person name="Ramirez L."/>
            <person name="Alfaro M."/>
            <person name="Sun H."/>
            <person name="Tritt A."/>
            <person name="Yoshinaga Y."/>
            <person name="Zwiers L.-H."/>
            <person name="Turgeon B."/>
            <person name="Goodwin S."/>
            <person name="Spatafora J."/>
            <person name="Crous P."/>
            <person name="Grigoriev I."/>
        </authorList>
    </citation>
    <scope>NUCLEOTIDE SEQUENCE</scope>
    <source>
        <strain evidence="2">ATCC 74209</strain>
    </source>
</reference>
<feature type="chain" id="PRO_5040189029" description="Chitin-binding type-4 domain-containing protein" evidence="1">
    <location>
        <begin position="29"/>
        <end position="360"/>
    </location>
</feature>
<evidence type="ECO:0000313" key="2">
    <source>
        <dbReference type="EMBL" id="KAF2198509.1"/>
    </source>
</evidence>
<name>A0A9P4JHS4_9PLEO</name>
<dbReference type="PANTHER" id="PTHR36195:SF4">
    <property type="entry name" value="DOMAIN PROTEIN, PUTATIVE (AFU_ORTHOLOGUE AFUA_5G01990)-RELATED"/>
    <property type="match status" value="1"/>
</dbReference>
<organism evidence="2 3">
    <name type="scientific">Delitschia confertaspora ATCC 74209</name>
    <dbReference type="NCBI Taxonomy" id="1513339"/>
    <lineage>
        <taxon>Eukaryota</taxon>
        <taxon>Fungi</taxon>
        <taxon>Dikarya</taxon>
        <taxon>Ascomycota</taxon>
        <taxon>Pezizomycotina</taxon>
        <taxon>Dothideomycetes</taxon>
        <taxon>Pleosporomycetidae</taxon>
        <taxon>Pleosporales</taxon>
        <taxon>Delitschiaceae</taxon>
        <taxon>Delitschia</taxon>
    </lineage>
</organism>
<feature type="signal peptide" evidence="1">
    <location>
        <begin position="1"/>
        <end position="28"/>
    </location>
</feature>
<dbReference type="PANTHER" id="PTHR36195">
    <property type="entry name" value="DOMAIN PROTEIN, PUTATIVE (AFU_ORTHOLOGUE AFUA_5G01990)-RELATED-RELATED"/>
    <property type="match status" value="1"/>
</dbReference>
<evidence type="ECO:0000256" key="1">
    <source>
        <dbReference type="SAM" id="SignalP"/>
    </source>
</evidence>
<dbReference type="Pfam" id="PF04681">
    <property type="entry name" value="Bys1"/>
    <property type="match status" value="1"/>
</dbReference>
<proteinExistence type="predicted"/>
<dbReference type="AlphaFoldDB" id="A0A9P4JHS4"/>